<reference evidence="3" key="1">
    <citation type="submission" date="2016-10" db="EMBL/GenBank/DDBJ databases">
        <authorList>
            <person name="Varghese N."/>
            <person name="Submissions S."/>
        </authorList>
    </citation>
    <scope>NUCLEOTIDE SEQUENCE [LARGE SCALE GENOMIC DNA]</scope>
    <source>
        <strain evidence="3">CGMCC 1.10971</strain>
    </source>
</reference>
<gene>
    <name evidence="2" type="ORF">SAMN05216175_11077</name>
</gene>
<accession>A0A1I2TIN6</accession>
<dbReference type="OrthoDB" id="9808067at2"/>
<organism evidence="2 3">
    <name type="scientific">Neptunomonas qingdaonensis</name>
    <dbReference type="NCBI Taxonomy" id="1045558"/>
    <lineage>
        <taxon>Bacteria</taxon>
        <taxon>Pseudomonadati</taxon>
        <taxon>Pseudomonadota</taxon>
        <taxon>Gammaproteobacteria</taxon>
        <taxon>Oceanospirillales</taxon>
        <taxon>Oceanospirillaceae</taxon>
        <taxon>Neptunomonas</taxon>
    </lineage>
</organism>
<feature type="chain" id="PRO_5011481452" description="DUF4139 domain-containing protein" evidence="1">
    <location>
        <begin position="23"/>
        <end position="466"/>
    </location>
</feature>
<dbReference type="Proteomes" id="UP000198623">
    <property type="component" value="Unassembled WGS sequence"/>
</dbReference>
<dbReference type="STRING" id="1045558.SAMN05216175_11077"/>
<dbReference type="RefSeq" id="WP_090728786.1">
    <property type="nucleotide sequence ID" value="NZ_FOOU01000010.1"/>
</dbReference>
<protein>
    <recommendedName>
        <fullName evidence="4">DUF4139 domain-containing protein</fullName>
    </recommendedName>
</protein>
<evidence type="ECO:0000256" key="1">
    <source>
        <dbReference type="SAM" id="SignalP"/>
    </source>
</evidence>
<keyword evidence="3" id="KW-1185">Reference proteome</keyword>
<evidence type="ECO:0008006" key="4">
    <source>
        <dbReference type="Google" id="ProtNLM"/>
    </source>
</evidence>
<keyword evidence="1" id="KW-0732">Signal</keyword>
<evidence type="ECO:0000313" key="3">
    <source>
        <dbReference type="Proteomes" id="UP000198623"/>
    </source>
</evidence>
<name>A0A1I2TIN6_9GAMM</name>
<dbReference type="PANTHER" id="PTHR38075:SF1">
    <property type="entry name" value="DUF4139 DOMAIN-CONTAINING PROTEIN"/>
    <property type="match status" value="1"/>
</dbReference>
<dbReference type="AlphaFoldDB" id="A0A1I2TIN6"/>
<dbReference type="EMBL" id="FOOU01000010">
    <property type="protein sequence ID" value="SFG64755.1"/>
    <property type="molecule type" value="Genomic_DNA"/>
</dbReference>
<sequence length="466" mass="52086">MPFKLLSITLFTALLYPLATQANTIITDEEQTDLAVTLYTQNLGLIQDSRSIPPLKKDETIVIRDVSKLMQTETLQIRNAGAIKEQTLNTASLNYYALLERHIGENIILARSQSNAKEIQQTVQLLNVEGSTALVENNGRIESIPLSSEWRIIFPTSPADLLLKPSLTFRSEGTHTAGTAQFSYLTQGLSWQMDYVMTLNEDSSELRLEGLASLMNDTGTPLKNARIRLLAGDVYEDTSPRHRAKTVMMAQSMAEDSSSPMPEALNDYQLYTLGERVTLQHQQRTQVPLMQADKVGIKALQRYQFYMSNGVDNQSHTVKPESFIRFTNNQQHGLGAPLPAGQVRFFSPDNTGELHYIGSSHINQTAKDEHVELAMGKAFDVTIIRKQTDFQTAFDGTVTAYEVRIRNSALSSRDIEVTSLFSQPWKLISSTSKPVEQSAGMAKWKITVHGNSESLLTMRVRLTKPQ</sequence>
<feature type="signal peptide" evidence="1">
    <location>
        <begin position="1"/>
        <end position="22"/>
    </location>
</feature>
<dbReference type="PANTHER" id="PTHR38075">
    <property type="entry name" value="DUF4139 DOMAIN-CONTAINING PROTEIN"/>
    <property type="match status" value="1"/>
</dbReference>
<evidence type="ECO:0000313" key="2">
    <source>
        <dbReference type="EMBL" id="SFG64755.1"/>
    </source>
</evidence>
<proteinExistence type="predicted"/>